<sequence>MDMLSSTDFTVRAVEPPSLHPAARRASHPPSPRYIGRRKISACSGRARLATVPETSQVVMPDVRTPIIYDDDDDCLVNASDIRDMVRRCMVRACIQVTSR</sequence>
<protein>
    <submittedName>
        <fullName evidence="2">Uncharacterized protein</fullName>
    </submittedName>
</protein>
<dbReference type="InParanoid" id="C5KM45"/>
<evidence type="ECO:0000313" key="3">
    <source>
        <dbReference type="Proteomes" id="UP000007800"/>
    </source>
</evidence>
<dbReference type="Proteomes" id="UP000007800">
    <property type="component" value="Unassembled WGS sequence"/>
</dbReference>
<keyword evidence="3" id="KW-1185">Reference proteome</keyword>
<accession>C5KM45</accession>
<dbReference type="RefSeq" id="XP_002782669.1">
    <property type="nucleotide sequence ID" value="XM_002782623.1"/>
</dbReference>
<evidence type="ECO:0000313" key="2">
    <source>
        <dbReference type="EMBL" id="EER14464.1"/>
    </source>
</evidence>
<name>C5KM45_PERM5</name>
<organism evidence="3">
    <name type="scientific">Perkinsus marinus (strain ATCC 50983 / TXsc)</name>
    <dbReference type="NCBI Taxonomy" id="423536"/>
    <lineage>
        <taxon>Eukaryota</taxon>
        <taxon>Sar</taxon>
        <taxon>Alveolata</taxon>
        <taxon>Perkinsozoa</taxon>
        <taxon>Perkinsea</taxon>
        <taxon>Perkinsida</taxon>
        <taxon>Perkinsidae</taxon>
        <taxon>Perkinsus</taxon>
    </lineage>
</organism>
<reference evidence="2 3" key="1">
    <citation type="submission" date="2008-07" db="EMBL/GenBank/DDBJ databases">
        <authorList>
            <person name="El-Sayed N."/>
            <person name="Caler E."/>
            <person name="Inman J."/>
            <person name="Amedeo P."/>
            <person name="Hass B."/>
            <person name="Wortman J."/>
        </authorList>
    </citation>
    <scope>NUCLEOTIDE SEQUENCE [LARGE SCALE GENOMIC DNA]</scope>
    <source>
        <strain evidence="3">ATCC 50983 / TXsc</strain>
    </source>
</reference>
<evidence type="ECO:0000256" key="1">
    <source>
        <dbReference type="SAM" id="MobiDB-lite"/>
    </source>
</evidence>
<proteinExistence type="predicted"/>
<gene>
    <name evidence="2" type="ORF">Pmar_PMAR021218</name>
</gene>
<dbReference type="EMBL" id="GG674250">
    <property type="protein sequence ID" value="EER14464.1"/>
    <property type="molecule type" value="Genomic_DNA"/>
</dbReference>
<dbReference type="GeneID" id="9044991"/>
<dbReference type="AlphaFoldDB" id="C5KM45"/>
<feature type="region of interest" description="Disordered" evidence="1">
    <location>
        <begin position="1"/>
        <end position="36"/>
    </location>
</feature>